<dbReference type="STRING" id="1890364.A0A2P6NDI6"/>
<proteinExistence type="predicted"/>
<organism evidence="2 3">
    <name type="scientific">Planoprotostelium fungivorum</name>
    <dbReference type="NCBI Taxonomy" id="1890364"/>
    <lineage>
        <taxon>Eukaryota</taxon>
        <taxon>Amoebozoa</taxon>
        <taxon>Evosea</taxon>
        <taxon>Variosea</taxon>
        <taxon>Cavosteliida</taxon>
        <taxon>Cavosteliaceae</taxon>
        <taxon>Planoprotostelium</taxon>
    </lineage>
</organism>
<dbReference type="PANTHER" id="PTHR11440">
    <property type="entry name" value="LECITHIN-CHOLESTEROL ACYLTRANSFERASE-RELATED"/>
    <property type="match status" value="1"/>
</dbReference>
<gene>
    <name evidence="2" type="ORF">PROFUN_10476</name>
</gene>
<keyword evidence="2" id="KW-0808">Transferase</keyword>
<dbReference type="InParanoid" id="A0A2P6NDI6"/>
<keyword evidence="2" id="KW-0012">Acyltransferase</keyword>
<accession>A0A2P6NDI6</accession>
<dbReference type="Pfam" id="PF02450">
    <property type="entry name" value="LCAT"/>
    <property type="match status" value="1"/>
</dbReference>
<protein>
    <submittedName>
        <fullName evidence="2">Lecithin:cholesterol acyltransferase family protein</fullName>
    </submittedName>
</protein>
<evidence type="ECO:0000256" key="1">
    <source>
        <dbReference type="SAM" id="MobiDB-lite"/>
    </source>
</evidence>
<feature type="region of interest" description="Disordered" evidence="1">
    <location>
        <begin position="1"/>
        <end position="27"/>
    </location>
</feature>
<dbReference type="GO" id="GO:0006629">
    <property type="term" value="P:lipid metabolic process"/>
    <property type="evidence" value="ECO:0007669"/>
    <property type="project" value="InterPro"/>
</dbReference>
<dbReference type="Gene3D" id="3.40.50.1820">
    <property type="entry name" value="alpha/beta hydrolase"/>
    <property type="match status" value="1"/>
</dbReference>
<sequence length="447" mass="51094">MGPYHPPKVDPLDTGKSGHAKFLNEGVPSFNPKEKIQNAARKLRPSLPTSQLHPIIIVPGYSGMSLDVKRQNEPQPSKLWLNPWFLSPMRSNAYVQQFYDELSMKVEEREEGLFYCPAAANVEVTPTEYMGSGSGGGTYGCDYILRRMAGIGVVPYMSPVIASLEGLGYERNKNIKSANYDWRVSPDHLENFTTFSEDLRELIERTSIDNGGRPVIMLAHSMGNLILCRFLNSMSPDWREKYIRHFISVAAPWAGVPKTIRDILSGDCISDNLYTSHFQTFERKRVHRLAQSFGSLVFMHPGVEIWGKFPLVRCGDKDYDASQLEELYRERCSLTGAATIRKRTAEMLETLRPPQVPLTCFMGKGVRTERRWIYNEPPTDGQWPDEVKLKESKFTEERRYWEDEYKELNGGEKVKVETFEGQTHIGILSSKKFLDHLDDLMDVIHKV</sequence>
<dbReference type="InterPro" id="IPR003386">
    <property type="entry name" value="LACT/PDAT_acylTrfase"/>
</dbReference>
<dbReference type="EMBL" id="MDYQ01000112">
    <property type="protein sequence ID" value="PRP81982.1"/>
    <property type="molecule type" value="Genomic_DNA"/>
</dbReference>
<comment type="caution">
    <text evidence="2">The sequence shown here is derived from an EMBL/GenBank/DDBJ whole genome shotgun (WGS) entry which is preliminary data.</text>
</comment>
<dbReference type="OrthoDB" id="190846at2759"/>
<dbReference type="InterPro" id="IPR029058">
    <property type="entry name" value="AB_hydrolase_fold"/>
</dbReference>
<evidence type="ECO:0000313" key="3">
    <source>
        <dbReference type="Proteomes" id="UP000241769"/>
    </source>
</evidence>
<dbReference type="SUPFAM" id="SSF53474">
    <property type="entry name" value="alpha/beta-Hydrolases"/>
    <property type="match status" value="2"/>
</dbReference>
<dbReference type="GO" id="GO:0008374">
    <property type="term" value="F:O-acyltransferase activity"/>
    <property type="evidence" value="ECO:0007669"/>
    <property type="project" value="InterPro"/>
</dbReference>
<evidence type="ECO:0000313" key="2">
    <source>
        <dbReference type="EMBL" id="PRP81982.1"/>
    </source>
</evidence>
<dbReference type="AlphaFoldDB" id="A0A2P6NDI6"/>
<dbReference type="Proteomes" id="UP000241769">
    <property type="component" value="Unassembled WGS sequence"/>
</dbReference>
<name>A0A2P6NDI6_9EUKA</name>
<keyword evidence="3" id="KW-1185">Reference proteome</keyword>
<reference evidence="2 3" key="1">
    <citation type="journal article" date="2018" name="Genome Biol. Evol.">
        <title>Multiple Roots of Fruiting Body Formation in Amoebozoa.</title>
        <authorList>
            <person name="Hillmann F."/>
            <person name="Forbes G."/>
            <person name="Novohradska S."/>
            <person name="Ferling I."/>
            <person name="Riege K."/>
            <person name="Groth M."/>
            <person name="Westermann M."/>
            <person name="Marz M."/>
            <person name="Spaller T."/>
            <person name="Winckler T."/>
            <person name="Schaap P."/>
            <person name="Glockner G."/>
        </authorList>
    </citation>
    <scope>NUCLEOTIDE SEQUENCE [LARGE SCALE GENOMIC DNA]</scope>
    <source>
        <strain evidence="2 3">Jena</strain>
    </source>
</reference>